<evidence type="ECO:0000313" key="2">
    <source>
        <dbReference type="EMBL" id="AFY27439.1"/>
    </source>
</evidence>
<sequence>MRTTVTLDDDLLARAEQLCGDLERSALLKEALRALVQRESAKRLAALGGSEPALEPIPRRRSTT</sequence>
<dbReference type="STRING" id="292564.Cyagr_0235"/>
<dbReference type="KEGG" id="cgc:Cyagr_0235"/>
<accession>K9P4G4</accession>
<evidence type="ECO:0008006" key="4">
    <source>
        <dbReference type="Google" id="ProtNLM"/>
    </source>
</evidence>
<dbReference type="eggNOG" id="COG5450">
    <property type="taxonomic scope" value="Bacteria"/>
</dbReference>
<gene>
    <name evidence="2" type="ordered locus">Cyagr_0235</name>
</gene>
<feature type="region of interest" description="Disordered" evidence="1">
    <location>
        <begin position="45"/>
        <end position="64"/>
    </location>
</feature>
<dbReference type="Pfam" id="PF09957">
    <property type="entry name" value="VapB_antitoxin"/>
    <property type="match status" value="1"/>
</dbReference>
<dbReference type="AlphaFoldDB" id="K9P4G4"/>
<evidence type="ECO:0000313" key="3">
    <source>
        <dbReference type="Proteomes" id="UP000010388"/>
    </source>
</evidence>
<proteinExistence type="predicted"/>
<name>K9P4G4_CYAGP</name>
<reference evidence="3" key="1">
    <citation type="journal article" date="2013" name="Proc. Natl. Acad. Sci. U.S.A.">
        <title>Improving the coverage of the cyanobacterial phylum using diversity-driven genome sequencing.</title>
        <authorList>
            <person name="Shih P.M."/>
            <person name="Wu D."/>
            <person name="Latifi A."/>
            <person name="Axen S.D."/>
            <person name="Fewer D.P."/>
            <person name="Talla E."/>
            <person name="Calteau A."/>
            <person name="Cai F."/>
            <person name="Tandeau de Marsac N."/>
            <person name="Rippka R."/>
            <person name="Herdman M."/>
            <person name="Sivonen K."/>
            <person name="Coursin T."/>
            <person name="Laurent T."/>
            <person name="Goodwin L."/>
            <person name="Nolan M."/>
            <person name="Davenport K.W."/>
            <person name="Han C.S."/>
            <person name="Rubin E.M."/>
            <person name="Eisen J.A."/>
            <person name="Woyke T."/>
            <person name="Gugger M."/>
            <person name="Kerfeld C.A."/>
        </authorList>
    </citation>
    <scope>NUCLEOTIDE SEQUENCE [LARGE SCALE GENOMIC DNA]</scope>
    <source>
        <strain evidence="3">ATCC 27147 / PCC 6307</strain>
    </source>
</reference>
<dbReference type="Proteomes" id="UP000010388">
    <property type="component" value="Chromosome"/>
</dbReference>
<organism evidence="2 3">
    <name type="scientific">Cyanobium gracile (strain ATCC 27147 / PCC 6307)</name>
    <dbReference type="NCBI Taxonomy" id="292564"/>
    <lineage>
        <taxon>Bacteria</taxon>
        <taxon>Bacillati</taxon>
        <taxon>Cyanobacteriota</taxon>
        <taxon>Cyanophyceae</taxon>
        <taxon>Synechococcales</taxon>
        <taxon>Prochlorococcaceae</taxon>
        <taxon>Cyanobium</taxon>
    </lineage>
</organism>
<evidence type="ECO:0000256" key="1">
    <source>
        <dbReference type="SAM" id="MobiDB-lite"/>
    </source>
</evidence>
<dbReference type="InterPro" id="IPR019239">
    <property type="entry name" value="VapB_antitoxin"/>
</dbReference>
<dbReference type="OrthoDB" id="9805830at2"/>
<dbReference type="EMBL" id="CP003495">
    <property type="protein sequence ID" value="AFY27439.1"/>
    <property type="molecule type" value="Genomic_DNA"/>
</dbReference>
<protein>
    <recommendedName>
        <fullName evidence="4">Transcription regulator of the Arc/MetJ class</fullName>
    </recommendedName>
</protein>
<dbReference type="HOGENOM" id="CLU_179376_1_1_3"/>